<dbReference type="Proteomes" id="UP000221165">
    <property type="component" value="Unassembled WGS sequence"/>
</dbReference>
<dbReference type="InterPro" id="IPR022659">
    <property type="entry name" value="Pr_cel_nuc_antig_CS"/>
</dbReference>
<evidence type="ECO:0000313" key="9">
    <source>
        <dbReference type="Proteomes" id="UP000221165"/>
    </source>
</evidence>
<dbReference type="InterPro" id="IPR022648">
    <property type="entry name" value="Pr_cel_nuc_antig_N"/>
</dbReference>
<keyword evidence="2 4" id="KW-0238">DNA-binding</keyword>
<comment type="caution">
    <text evidence="8">The sequence shown here is derived from an EMBL/GenBank/DDBJ whole genome shotgun (WGS) entry which is preliminary data.</text>
</comment>
<feature type="domain" description="Proliferating cell nuclear antigen PCNA N-terminal" evidence="6">
    <location>
        <begin position="1"/>
        <end position="124"/>
    </location>
</feature>
<protein>
    <recommendedName>
        <fullName evidence="3">DNA sliding clamp PCNA</fullName>
    </recommendedName>
</protein>
<evidence type="ECO:0000256" key="3">
    <source>
        <dbReference type="RuleBase" id="RU000641"/>
    </source>
</evidence>
<dbReference type="Pfam" id="PF00705">
    <property type="entry name" value="PCNA_N"/>
    <property type="match status" value="1"/>
</dbReference>
<feature type="region of interest" description="Disordered" evidence="5">
    <location>
        <begin position="248"/>
        <end position="334"/>
    </location>
</feature>
<name>A0A2C6KL16_9APIC</name>
<dbReference type="InterPro" id="IPR046938">
    <property type="entry name" value="DNA_clamp_sf"/>
</dbReference>
<gene>
    <name evidence="8" type="ORF">CSUI_008853</name>
</gene>
<dbReference type="SUPFAM" id="SSF55979">
    <property type="entry name" value="DNA clamp"/>
    <property type="match status" value="2"/>
</dbReference>
<dbReference type="GO" id="GO:0006298">
    <property type="term" value="P:mismatch repair"/>
    <property type="evidence" value="ECO:0007669"/>
    <property type="project" value="TreeGrafter"/>
</dbReference>
<organism evidence="8 9">
    <name type="scientific">Cystoisospora suis</name>
    <dbReference type="NCBI Taxonomy" id="483139"/>
    <lineage>
        <taxon>Eukaryota</taxon>
        <taxon>Sar</taxon>
        <taxon>Alveolata</taxon>
        <taxon>Apicomplexa</taxon>
        <taxon>Conoidasida</taxon>
        <taxon>Coccidia</taxon>
        <taxon>Eucoccidiorida</taxon>
        <taxon>Eimeriorina</taxon>
        <taxon>Sarcocystidae</taxon>
        <taxon>Cystoisospora</taxon>
    </lineage>
</organism>
<accession>A0A2C6KL16</accession>
<reference evidence="8 9" key="1">
    <citation type="journal article" date="2017" name="Int. J. Parasitol.">
        <title>The genome of the protozoan parasite Cystoisospora suis and a reverse vaccinology approach to identify vaccine candidates.</title>
        <authorList>
            <person name="Palmieri N."/>
            <person name="Shrestha A."/>
            <person name="Ruttkowski B."/>
            <person name="Beck T."/>
            <person name="Vogl C."/>
            <person name="Tomley F."/>
            <person name="Blake D.P."/>
            <person name="Joachim A."/>
        </authorList>
    </citation>
    <scope>NUCLEOTIDE SEQUENCE [LARGE SCALE GENOMIC DNA]</scope>
    <source>
        <strain evidence="8 9">Wien I</strain>
    </source>
</reference>
<dbReference type="OrthoDB" id="534348at2759"/>
<dbReference type="Pfam" id="PF02747">
    <property type="entry name" value="PCNA_C"/>
    <property type="match status" value="1"/>
</dbReference>
<dbReference type="PRINTS" id="PR00339">
    <property type="entry name" value="PCNACYCLIN"/>
</dbReference>
<keyword evidence="9" id="KW-1185">Reference proteome</keyword>
<evidence type="ECO:0000256" key="5">
    <source>
        <dbReference type="SAM" id="MobiDB-lite"/>
    </source>
</evidence>
<keyword evidence="3" id="KW-0539">Nucleus</keyword>
<dbReference type="GO" id="GO:0006272">
    <property type="term" value="P:leading strand elongation"/>
    <property type="evidence" value="ECO:0007669"/>
    <property type="project" value="TreeGrafter"/>
</dbReference>
<dbReference type="PROSITE" id="PS01251">
    <property type="entry name" value="PCNA_1"/>
    <property type="match status" value="1"/>
</dbReference>
<dbReference type="GO" id="GO:0003677">
    <property type="term" value="F:DNA binding"/>
    <property type="evidence" value="ECO:0007669"/>
    <property type="project" value="UniProtKB-KW"/>
</dbReference>
<comment type="similarity">
    <text evidence="1 4">Belongs to the PCNA family.</text>
</comment>
<dbReference type="EMBL" id="MIGC01005091">
    <property type="protein sequence ID" value="PHJ17328.1"/>
    <property type="molecule type" value="Genomic_DNA"/>
</dbReference>
<keyword evidence="4" id="KW-0235">DNA replication</keyword>
<dbReference type="GeneID" id="94432186"/>
<dbReference type="AlphaFoldDB" id="A0A2C6KL16"/>
<dbReference type="CDD" id="cd00577">
    <property type="entry name" value="PCNA"/>
    <property type="match status" value="1"/>
</dbReference>
<feature type="domain" description="Proliferating cell nuclear antigen PCNA C-terminal" evidence="7">
    <location>
        <begin position="133"/>
        <end position="247"/>
    </location>
</feature>
<evidence type="ECO:0000313" key="8">
    <source>
        <dbReference type="EMBL" id="PHJ17328.1"/>
    </source>
</evidence>
<dbReference type="GO" id="GO:0006275">
    <property type="term" value="P:regulation of DNA replication"/>
    <property type="evidence" value="ECO:0007669"/>
    <property type="project" value="InterPro"/>
</dbReference>
<dbReference type="PANTHER" id="PTHR11352">
    <property type="entry name" value="PROLIFERATING CELL NUCLEAR ANTIGEN"/>
    <property type="match status" value="1"/>
</dbReference>
<dbReference type="HAMAP" id="MF_00317">
    <property type="entry name" value="DNApol_clamp_arch"/>
    <property type="match status" value="1"/>
</dbReference>
<evidence type="ECO:0000256" key="4">
    <source>
        <dbReference type="RuleBase" id="RU003671"/>
    </source>
</evidence>
<comment type="subcellular location">
    <subcellularLocation>
        <location evidence="3">Nucleus</location>
    </subcellularLocation>
</comment>
<dbReference type="NCBIfam" id="TIGR00590">
    <property type="entry name" value="pcna"/>
    <property type="match status" value="1"/>
</dbReference>
<dbReference type="GO" id="GO:0019985">
    <property type="term" value="P:translesion synthesis"/>
    <property type="evidence" value="ECO:0007669"/>
    <property type="project" value="TreeGrafter"/>
</dbReference>
<comment type="function">
    <text evidence="3">This protein is an auxiliary protein of DNA polymerase delta and is involved in the control of eukaryotic DNA replication by increasing the polymerase's processivity during elongation of the leading strand.</text>
</comment>
<evidence type="ECO:0000256" key="2">
    <source>
        <dbReference type="ARBA" id="ARBA00023125"/>
    </source>
</evidence>
<sequence length="334" mass="36067">MLEAKIQHASVLRRLFESIKDMVSDVNLDCDETGLRLQAMDSSHVALVALKLDDTGFVHFRCDRERSLGLNLTSVCKVFKLCSNADSCSIQNEEDSDTVTFVFENEADEKLSSFSLRLMAIDQDALRVPEDEGSHDVTVKMSAREFSNVIRTLGEFSDSVRIEVDKIGIKFVTQGDLGVGEVFMKPKPFSSSSSGDDSCIEIQVNSPVSQTYAVKYLNYFAKAASLSSTVTLSLTDQNPIEVRFDILEPSSSSSASGSSSSSSGGDEGEEGSSRANDRSSAGGAGRSRGAQNQPRSRMGHVKFFLAPKMDDDALQEEEGGGGQQGGGEDEAMDD</sequence>
<dbReference type="RefSeq" id="XP_067919052.1">
    <property type="nucleotide sequence ID" value="XM_068068975.1"/>
</dbReference>
<feature type="compositionally biased region" description="Low complexity" evidence="5">
    <location>
        <begin position="250"/>
        <end position="264"/>
    </location>
</feature>
<evidence type="ECO:0000259" key="6">
    <source>
        <dbReference type="Pfam" id="PF00705"/>
    </source>
</evidence>
<dbReference type="InterPro" id="IPR022649">
    <property type="entry name" value="Pr_cel_nuc_antig_C"/>
</dbReference>
<evidence type="ECO:0000259" key="7">
    <source>
        <dbReference type="Pfam" id="PF02747"/>
    </source>
</evidence>
<dbReference type="GO" id="GO:0030337">
    <property type="term" value="F:DNA polymerase processivity factor activity"/>
    <property type="evidence" value="ECO:0007669"/>
    <property type="project" value="InterPro"/>
</dbReference>
<dbReference type="GO" id="GO:0043626">
    <property type="term" value="C:PCNA complex"/>
    <property type="evidence" value="ECO:0007669"/>
    <property type="project" value="TreeGrafter"/>
</dbReference>
<evidence type="ECO:0000256" key="1">
    <source>
        <dbReference type="ARBA" id="ARBA00010462"/>
    </source>
</evidence>
<dbReference type="PANTHER" id="PTHR11352:SF0">
    <property type="entry name" value="PROLIFERATING CELL NUCLEAR ANTIGEN"/>
    <property type="match status" value="1"/>
</dbReference>
<dbReference type="VEuPathDB" id="ToxoDB:CSUI_008853"/>
<dbReference type="InterPro" id="IPR000730">
    <property type="entry name" value="Pr_cel_nuc_antig"/>
</dbReference>
<dbReference type="PROSITE" id="PS00293">
    <property type="entry name" value="PCNA_2"/>
    <property type="match status" value="1"/>
</dbReference>
<dbReference type="Gene3D" id="3.70.10.10">
    <property type="match status" value="1"/>
</dbReference>
<proteinExistence type="inferred from homology"/>